<dbReference type="RefSeq" id="WP_169506885.1">
    <property type="nucleotide sequence ID" value="NZ_JABBPN010000030.1"/>
</dbReference>
<dbReference type="Pfam" id="PF02310">
    <property type="entry name" value="B12-binding"/>
    <property type="match status" value="1"/>
</dbReference>
<name>A0A848MDJ4_PAELE</name>
<reference evidence="2 3" key="1">
    <citation type="submission" date="2020-04" db="EMBL/GenBank/DDBJ databases">
        <title>Paenibacillus algicola sp. nov., a novel marine bacterium producing alginate lyase.</title>
        <authorList>
            <person name="Huang H."/>
        </authorList>
    </citation>
    <scope>NUCLEOTIDE SEQUENCE [LARGE SCALE GENOMIC DNA]</scope>
    <source>
        <strain evidence="2 3">L7-75</strain>
    </source>
</reference>
<dbReference type="GO" id="GO:0031419">
    <property type="term" value="F:cobalamin binding"/>
    <property type="evidence" value="ECO:0007669"/>
    <property type="project" value="InterPro"/>
</dbReference>
<feature type="domain" description="B12-binding" evidence="1">
    <location>
        <begin position="86"/>
        <end position="213"/>
    </location>
</feature>
<accession>A0A848MDJ4</accession>
<evidence type="ECO:0000259" key="1">
    <source>
        <dbReference type="PROSITE" id="PS51332"/>
    </source>
</evidence>
<dbReference type="Gene3D" id="1.10.1240.10">
    <property type="entry name" value="Methionine synthase domain"/>
    <property type="match status" value="1"/>
</dbReference>
<dbReference type="InterPro" id="IPR036724">
    <property type="entry name" value="Cobalamin-bd_sf"/>
</dbReference>
<dbReference type="CDD" id="cd02065">
    <property type="entry name" value="B12-binding_like"/>
    <property type="match status" value="1"/>
</dbReference>
<dbReference type="Proteomes" id="UP000565468">
    <property type="component" value="Unassembled WGS sequence"/>
</dbReference>
<evidence type="ECO:0000313" key="2">
    <source>
        <dbReference type="EMBL" id="NMO98112.1"/>
    </source>
</evidence>
<dbReference type="Gene3D" id="3.40.50.280">
    <property type="entry name" value="Cobalamin-binding domain"/>
    <property type="match status" value="1"/>
</dbReference>
<dbReference type="InterPro" id="IPR003759">
    <property type="entry name" value="Cbl-bd_cap"/>
</dbReference>
<dbReference type="EMBL" id="JABBPN010000030">
    <property type="protein sequence ID" value="NMO98112.1"/>
    <property type="molecule type" value="Genomic_DNA"/>
</dbReference>
<dbReference type="InterPro" id="IPR006158">
    <property type="entry name" value="Cobalamin-bd"/>
</dbReference>
<dbReference type="SUPFAM" id="SSF52242">
    <property type="entry name" value="Cobalamin (vitamin B12)-binding domain"/>
    <property type="match status" value="1"/>
</dbReference>
<dbReference type="AlphaFoldDB" id="A0A848MDJ4"/>
<evidence type="ECO:0000313" key="3">
    <source>
        <dbReference type="Proteomes" id="UP000565468"/>
    </source>
</evidence>
<sequence length="219" mass="24826">MEIEHMAELMLSGSTEACWSKVISCIEAGRNSLYIYDQLLTPAMRYVGSLWEQNLITVAEEHLASGVCDTLIARYGFMVKPEQGHGRRAMFLCVEDEHHDLGIKMAASLFQEQGFDTRFYGRNLPLEAAMLSAMNWKPEVIGLSASIVYHLPKLKDYVEGLKSLSYRPDIVVGGRLIERYGIQETLGDRALFFPDLLQLNHWLMHYGAAETEVLYQNMG</sequence>
<dbReference type="InterPro" id="IPR036594">
    <property type="entry name" value="Meth_synthase_dom"/>
</dbReference>
<dbReference type="PROSITE" id="PS51332">
    <property type="entry name" value="B12_BINDING"/>
    <property type="match status" value="1"/>
</dbReference>
<protein>
    <submittedName>
        <fullName evidence="2">Cobalamin-binding protein</fullName>
    </submittedName>
</protein>
<comment type="caution">
    <text evidence="2">The sequence shown here is derived from an EMBL/GenBank/DDBJ whole genome shotgun (WGS) entry which is preliminary data.</text>
</comment>
<proteinExistence type="predicted"/>
<gene>
    <name evidence="2" type="ORF">HII30_20375</name>
</gene>
<keyword evidence="3" id="KW-1185">Reference proteome</keyword>
<organism evidence="2 3">
    <name type="scientific">Paenibacillus lemnae</name>
    <dbReference type="NCBI Taxonomy" id="1330551"/>
    <lineage>
        <taxon>Bacteria</taxon>
        <taxon>Bacillati</taxon>
        <taxon>Bacillota</taxon>
        <taxon>Bacilli</taxon>
        <taxon>Bacillales</taxon>
        <taxon>Paenibacillaceae</taxon>
        <taxon>Paenibacillus</taxon>
    </lineage>
</organism>
<dbReference type="GO" id="GO:0046872">
    <property type="term" value="F:metal ion binding"/>
    <property type="evidence" value="ECO:0007669"/>
    <property type="project" value="InterPro"/>
</dbReference>
<dbReference type="Pfam" id="PF02607">
    <property type="entry name" value="B12-binding_2"/>
    <property type="match status" value="1"/>
</dbReference>